<gene>
    <name evidence="3" type="ORF">DWU98_09605</name>
</gene>
<organism evidence="3 4">
    <name type="scientific">Dyella monticola</name>
    <dbReference type="NCBI Taxonomy" id="1927958"/>
    <lineage>
        <taxon>Bacteria</taxon>
        <taxon>Pseudomonadati</taxon>
        <taxon>Pseudomonadota</taxon>
        <taxon>Gammaproteobacteria</taxon>
        <taxon>Lysobacterales</taxon>
        <taxon>Rhodanobacteraceae</taxon>
        <taxon>Dyella</taxon>
    </lineage>
</organism>
<sequence>MKRFVEGLDRSQGLLFPERLEDHINEDNPARIIDVFVDELDLGTLGFESVEPAITGRPRYHPITLLKIYIHGYLNRVPSSRRLERETQRNVELIWLTGRCTPDFKTLADFRKDNGAAIGRVCRQFVLLCPQMQLFTDAVAAIDGSKFKAVNSRDRNLSEAKLKARMQQLEASVARYLDELDRVDPGHPGRGHIGGGQSSVCHE</sequence>
<feature type="region of interest" description="Disordered" evidence="1">
    <location>
        <begin position="182"/>
        <end position="203"/>
    </location>
</feature>
<dbReference type="OrthoDB" id="9182628at2"/>
<accession>A0A370X1N0</accession>
<comment type="caution">
    <text evidence="3">The sequence shown here is derived from an EMBL/GenBank/DDBJ whole genome shotgun (WGS) entry which is preliminary data.</text>
</comment>
<evidence type="ECO:0000256" key="1">
    <source>
        <dbReference type="SAM" id="MobiDB-lite"/>
    </source>
</evidence>
<proteinExistence type="predicted"/>
<protein>
    <submittedName>
        <fullName evidence="3">Transposase</fullName>
    </submittedName>
</protein>
<feature type="domain" description="Transposase InsH N-terminal" evidence="2">
    <location>
        <begin position="19"/>
        <end position="112"/>
    </location>
</feature>
<keyword evidence="4" id="KW-1185">Reference proteome</keyword>
<evidence type="ECO:0000313" key="3">
    <source>
        <dbReference type="EMBL" id="RDS82276.1"/>
    </source>
</evidence>
<dbReference type="PANTHER" id="PTHR33408:SF2">
    <property type="entry name" value="TRANSPOSASE DDE DOMAIN-CONTAINING PROTEIN"/>
    <property type="match status" value="1"/>
</dbReference>
<dbReference type="Pfam" id="PF05598">
    <property type="entry name" value="DUF772"/>
    <property type="match status" value="1"/>
</dbReference>
<evidence type="ECO:0000259" key="2">
    <source>
        <dbReference type="Pfam" id="PF05598"/>
    </source>
</evidence>
<name>A0A370X1N0_9GAMM</name>
<dbReference type="InterPro" id="IPR008490">
    <property type="entry name" value="Transposase_InsH_N"/>
</dbReference>
<dbReference type="EMBL" id="QRBE01000004">
    <property type="protein sequence ID" value="RDS82276.1"/>
    <property type="molecule type" value="Genomic_DNA"/>
</dbReference>
<dbReference type="Proteomes" id="UP000254258">
    <property type="component" value="Unassembled WGS sequence"/>
</dbReference>
<dbReference type="PANTHER" id="PTHR33408">
    <property type="entry name" value="TRANSPOSASE"/>
    <property type="match status" value="1"/>
</dbReference>
<evidence type="ECO:0000313" key="4">
    <source>
        <dbReference type="Proteomes" id="UP000254258"/>
    </source>
</evidence>
<dbReference type="AlphaFoldDB" id="A0A370X1N0"/>
<reference evidence="3 4" key="1">
    <citation type="submission" date="2018-07" db="EMBL/GenBank/DDBJ databases">
        <title>Dyella monticola sp. nov. and Dyella psychrodurans sp. nov. isolated from monsoon evergreen broad-leaved forest soil of Dinghu Mountain, China.</title>
        <authorList>
            <person name="Gao Z."/>
            <person name="Qiu L."/>
        </authorList>
    </citation>
    <scope>NUCLEOTIDE SEQUENCE [LARGE SCALE GENOMIC DNA]</scope>
    <source>
        <strain evidence="3 4">4G-K06</strain>
    </source>
</reference>